<dbReference type="InterPro" id="IPR020846">
    <property type="entry name" value="MFS_dom"/>
</dbReference>
<dbReference type="FunFam" id="1.20.1720.10:FF:000013">
    <property type="entry name" value="Related to multidrug resistance proteins"/>
    <property type="match status" value="1"/>
</dbReference>
<keyword evidence="6 7" id="KW-0472">Membrane</keyword>
<evidence type="ECO:0000256" key="5">
    <source>
        <dbReference type="ARBA" id="ARBA00022989"/>
    </source>
</evidence>
<evidence type="ECO:0000259" key="9">
    <source>
        <dbReference type="PROSITE" id="PS50850"/>
    </source>
</evidence>
<evidence type="ECO:0000256" key="6">
    <source>
        <dbReference type="ARBA" id="ARBA00023136"/>
    </source>
</evidence>
<dbReference type="PANTHER" id="PTHR23501:SF84">
    <property type="entry name" value="VACUOLAR MEMBRANE AMINO ACID UPTAKE TRANSPORTER FNX2"/>
    <property type="match status" value="1"/>
</dbReference>
<keyword evidence="3" id="KW-0813">Transport</keyword>
<feature type="transmembrane region" description="Helical" evidence="7">
    <location>
        <begin position="153"/>
        <end position="173"/>
    </location>
</feature>
<dbReference type="SUPFAM" id="SSF103473">
    <property type="entry name" value="MFS general substrate transporter"/>
    <property type="match status" value="1"/>
</dbReference>
<feature type="transmembrane region" description="Helical" evidence="7">
    <location>
        <begin position="222"/>
        <end position="240"/>
    </location>
</feature>
<feature type="transmembrane region" description="Helical" evidence="7">
    <location>
        <begin position="468"/>
        <end position="486"/>
    </location>
</feature>
<evidence type="ECO:0000256" key="3">
    <source>
        <dbReference type="ARBA" id="ARBA00022448"/>
    </source>
</evidence>
<evidence type="ECO:0000256" key="4">
    <source>
        <dbReference type="ARBA" id="ARBA00022692"/>
    </source>
</evidence>
<dbReference type="Gene3D" id="1.20.1720.10">
    <property type="entry name" value="Multidrug resistance protein D"/>
    <property type="match status" value="1"/>
</dbReference>
<dbReference type="Gene3D" id="1.20.1250.20">
    <property type="entry name" value="MFS general substrate transporter like domains"/>
    <property type="match status" value="1"/>
</dbReference>
<feature type="transmembrane region" description="Helical" evidence="7">
    <location>
        <begin position="324"/>
        <end position="346"/>
    </location>
</feature>
<dbReference type="InParanoid" id="A0A165NUB8"/>
<feature type="transmembrane region" description="Helical" evidence="7">
    <location>
        <begin position="353"/>
        <end position="380"/>
    </location>
</feature>
<evidence type="ECO:0000313" key="11">
    <source>
        <dbReference type="Proteomes" id="UP000076761"/>
    </source>
</evidence>
<keyword evidence="4 7" id="KW-0812">Transmembrane</keyword>
<comment type="subcellular location">
    <subcellularLocation>
        <location evidence="1">Endomembrane system</location>
        <topology evidence="1">Multi-pass membrane protein</topology>
    </subcellularLocation>
</comment>
<feature type="non-terminal residue" evidence="10">
    <location>
        <position position="1"/>
    </location>
</feature>
<feature type="chain" id="PRO_5007863426" evidence="8">
    <location>
        <begin position="21"/>
        <end position="497"/>
    </location>
</feature>
<dbReference type="GO" id="GO:0000329">
    <property type="term" value="C:fungal-type vacuole membrane"/>
    <property type="evidence" value="ECO:0007669"/>
    <property type="project" value="TreeGrafter"/>
</dbReference>
<proteinExistence type="inferred from homology"/>
<dbReference type="PANTHER" id="PTHR23501">
    <property type="entry name" value="MAJOR FACILITATOR SUPERFAMILY"/>
    <property type="match status" value="1"/>
</dbReference>
<comment type="similarity">
    <text evidence="2">Belongs to the major facilitator superfamily.</text>
</comment>
<dbReference type="GO" id="GO:0015174">
    <property type="term" value="F:basic amino acid transmembrane transporter activity"/>
    <property type="evidence" value="ECO:0007669"/>
    <property type="project" value="TreeGrafter"/>
</dbReference>
<evidence type="ECO:0000256" key="2">
    <source>
        <dbReference type="ARBA" id="ARBA00008335"/>
    </source>
</evidence>
<keyword evidence="11" id="KW-1185">Reference proteome</keyword>
<feature type="transmembrane region" description="Helical" evidence="7">
    <location>
        <begin position="297"/>
        <end position="318"/>
    </location>
</feature>
<dbReference type="EMBL" id="KV425626">
    <property type="protein sequence ID" value="KZT20120.1"/>
    <property type="molecule type" value="Genomic_DNA"/>
</dbReference>
<evidence type="ECO:0000313" key="10">
    <source>
        <dbReference type="EMBL" id="KZT20120.1"/>
    </source>
</evidence>
<feature type="transmembrane region" description="Helical" evidence="7">
    <location>
        <begin position="260"/>
        <end position="285"/>
    </location>
</feature>
<evidence type="ECO:0000256" key="7">
    <source>
        <dbReference type="SAM" id="Phobius"/>
    </source>
</evidence>
<protein>
    <submittedName>
        <fullName evidence="10">MFS general substrate transporter</fullName>
    </submittedName>
</protein>
<dbReference type="AlphaFoldDB" id="A0A165NUB8"/>
<evidence type="ECO:0000256" key="8">
    <source>
        <dbReference type="SAM" id="SignalP"/>
    </source>
</evidence>
<dbReference type="GO" id="GO:0012505">
    <property type="term" value="C:endomembrane system"/>
    <property type="evidence" value="ECO:0007669"/>
    <property type="project" value="UniProtKB-SubCell"/>
</dbReference>
<feature type="signal peptide" evidence="8">
    <location>
        <begin position="1"/>
        <end position="20"/>
    </location>
</feature>
<keyword evidence="5 7" id="KW-1133">Transmembrane helix</keyword>
<dbReference type="InterPro" id="IPR036259">
    <property type="entry name" value="MFS_trans_sf"/>
</dbReference>
<feature type="transmembrane region" description="Helical" evidence="7">
    <location>
        <begin position="65"/>
        <end position="84"/>
    </location>
</feature>
<dbReference type="PROSITE" id="PS50850">
    <property type="entry name" value="MFS"/>
    <property type="match status" value="1"/>
</dbReference>
<dbReference type="Proteomes" id="UP000076761">
    <property type="component" value="Unassembled WGS sequence"/>
</dbReference>
<dbReference type="Pfam" id="PF07690">
    <property type="entry name" value="MFS_1"/>
    <property type="match status" value="1"/>
</dbReference>
<dbReference type="OrthoDB" id="6770063at2759"/>
<organism evidence="10 11">
    <name type="scientific">Neolentinus lepideus HHB14362 ss-1</name>
    <dbReference type="NCBI Taxonomy" id="1314782"/>
    <lineage>
        <taxon>Eukaryota</taxon>
        <taxon>Fungi</taxon>
        <taxon>Dikarya</taxon>
        <taxon>Basidiomycota</taxon>
        <taxon>Agaricomycotina</taxon>
        <taxon>Agaricomycetes</taxon>
        <taxon>Gloeophyllales</taxon>
        <taxon>Gloeophyllaceae</taxon>
        <taxon>Neolentinus</taxon>
    </lineage>
</organism>
<name>A0A165NUB8_9AGAM</name>
<keyword evidence="8" id="KW-0732">Signal</keyword>
<dbReference type="InterPro" id="IPR011701">
    <property type="entry name" value="MFS"/>
</dbReference>
<feature type="domain" description="Major facilitator superfamily (MFS) profile" evidence="9">
    <location>
        <begin position="1"/>
        <end position="490"/>
    </location>
</feature>
<feature type="transmembrane region" description="Helical" evidence="7">
    <location>
        <begin position="90"/>
        <end position="111"/>
    </location>
</feature>
<feature type="transmembrane region" description="Helical" evidence="7">
    <location>
        <begin position="193"/>
        <end position="210"/>
    </location>
</feature>
<sequence>ILPLTVGVFLTALDTTIVVSSYASIGSQFNQLQNTSWIASGYVLTVTSFQPLYGKLSDIFGRKPCLLMAYTLFGLGCLLCGVANDMNCLIAARALTGIGGGGILTVGSIIVSDMVPLRSRGTWQGVLNVIFATGQVTGAPLGGALADGIGWRWVFLVQVPLTLAAFLSVSFALRLPVKTSQVSFYSRLKRVDFAGAAALVTSILFLLLGLDRGGNVSWGDNLTVSFLIASALLFFLLAIVEFKFAKEPFAPAKIILSPSLAGPFMCNFCGVMSFMCIFYQISLYFQAVRNMTASQASLGLLPTIFAGTLGSLAGGLLIQATGKYYVLTVCTYGVMLLGTVFIVLFTGYGGYSLAGIITGLILMSLGNGTGVTTTLVALIANAGPEDQAVAIAVSYLYRSLGQIIGISAGSTLIQNKLRNLLAQHLVSRSLDIEQVARRVRESLEFINQLDPDVRVVVRQSYRDAFPSAFWFSVAAAAAAFFASFCIKEKSLMKSSQS</sequence>
<evidence type="ECO:0000256" key="1">
    <source>
        <dbReference type="ARBA" id="ARBA00004127"/>
    </source>
</evidence>
<accession>A0A165NUB8</accession>
<reference evidence="10 11" key="1">
    <citation type="journal article" date="2016" name="Mol. Biol. Evol.">
        <title>Comparative Genomics of Early-Diverging Mushroom-Forming Fungi Provides Insights into the Origins of Lignocellulose Decay Capabilities.</title>
        <authorList>
            <person name="Nagy L.G."/>
            <person name="Riley R."/>
            <person name="Tritt A."/>
            <person name="Adam C."/>
            <person name="Daum C."/>
            <person name="Floudas D."/>
            <person name="Sun H."/>
            <person name="Yadav J.S."/>
            <person name="Pangilinan J."/>
            <person name="Larsson K.H."/>
            <person name="Matsuura K."/>
            <person name="Barry K."/>
            <person name="Labutti K."/>
            <person name="Kuo R."/>
            <person name="Ohm R.A."/>
            <person name="Bhattacharya S.S."/>
            <person name="Shirouzu T."/>
            <person name="Yoshinaga Y."/>
            <person name="Martin F.M."/>
            <person name="Grigoriev I.V."/>
            <person name="Hibbett D.S."/>
        </authorList>
    </citation>
    <scope>NUCLEOTIDE SEQUENCE [LARGE SCALE GENOMIC DNA]</scope>
    <source>
        <strain evidence="10 11">HHB14362 ss-1</strain>
    </source>
</reference>
<dbReference type="FunCoup" id="A0A165NUB8">
    <property type="interactions" value="17"/>
</dbReference>
<gene>
    <name evidence="10" type="ORF">NEOLEDRAFT_1076348</name>
</gene>